<dbReference type="PANTHER" id="PTHR42718">
    <property type="entry name" value="MAJOR FACILITATOR SUPERFAMILY MULTIDRUG TRANSPORTER MFSC"/>
    <property type="match status" value="1"/>
</dbReference>
<dbReference type="Proteomes" id="UP000321057">
    <property type="component" value="Unassembled WGS sequence"/>
</dbReference>
<keyword evidence="4 7" id="KW-0812">Transmembrane</keyword>
<dbReference type="OrthoDB" id="9810492at2"/>
<keyword evidence="3" id="KW-1003">Cell membrane</keyword>
<dbReference type="PRINTS" id="PR01036">
    <property type="entry name" value="TCRTETB"/>
</dbReference>
<feature type="transmembrane region" description="Helical" evidence="7">
    <location>
        <begin position="465"/>
        <end position="486"/>
    </location>
</feature>
<feature type="transmembrane region" description="Helical" evidence="7">
    <location>
        <begin position="262"/>
        <end position="283"/>
    </location>
</feature>
<dbReference type="SUPFAM" id="SSF103473">
    <property type="entry name" value="MFS general substrate transporter"/>
    <property type="match status" value="1"/>
</dbReference>
<feature type="transmembrane region" description="Helical" evidence="7">
    <location>
        <begin position="74"/>
        <end position="93"/>
    </location>
</feature>
<feature type="transmembrane region" description="Helical" evidence="7">
    <location>
        <begin position="295"/>
        <end position="321"/>
    </location>
</feature>
<evidence type="ECO:0000256" key="6">
    <source>
        <dbReference type="ARBA" id="ARBA00023136"/>
    </source>
</evidence>
<feature type="transmembrane region" description="Helical" evidence="7">
    <location>
        <begin position="99"/>
        <end position="120"/>
    </location>
</feature>
<dbReference type="InterPro" id="IPR020846">
    <property type="entry name" value="MFS_dom"/>
</dbReference>
<evidence type="ECO:0000256" key="4">
    <source>
        <dbReference type="ARBA" id="ARBA00022692"/>
    </source>
</evidence>
<evidence type="ECO:0000259" key="8">
    <source>
        <dbReference type="PROSITE" id="PS50850"/>
    </source>
</evidence>
<dbReference type="EMBL" id="UHDK01000001">
    <property type="protein sequence ID" value="SUM31035.1"/>
    <property type="molecule type" value="Genomic_DNA"/>
</dbReference>
<keyword evidence="12" id="KW-1185">Reference proteome</keyword>
<dbReference type="Proteomes" id="UP000255277">
    <property type="component" value="Unassembled WGS sequence"/>
</dbReference>
<proteinExistence type="predicted"/>
<evidence type="ECO:0000313" key="12">
    <source>
        <dbReference type="Proteomes" id="UP000321057"/>
    </source>
</evidence>
<gene>
    <name evidence="10" type="primary">qacA</name>
    <name evidence="10" type="ORF">NCTC12195_00440</name>
    <name evidence="9" type="ORF">SGA02_21570</name>
</gene>
<evidence type="ECO:0000256" key="3">
    <source>
        <dbReference type="ARBA" id="ARBA00022475"/>
    </source>
</evidence>
<feature type="transmembrane region" description="Helical" evidence="7">
    <location>
        <begin position="328"/>
        <end position="347"/>
    </location>
</feature>
<dbReference type="Gene3D" id="1.20.1720.10">
    <property type="entry name" value="Multidrug resistance protein D"/>
    <property type="match status" value="1"/>
</dbReference>
<keyword evidence="2" id="KW-0813">Transport</keyword>
<evidence type="ECO:0000313" key="10">
    <source>
        <dbReference type="EMBL" id="SUM31035.1"/>
    </source>
</evidence>
<dbReference type="RefSeq" id="WP_042737764.1">
    <property type="nucleotide sequence ID" value="NZ_BKAX01000006.1"/>
</dbReference>
<comment type="subcellular location">
    <subcellularLocation>
        <location evidence="1">Cell membrane</location>
        <topology evidence="1">Multi-pass membrane protein</topology>
    </subcellularLocation>
</comment>
<feature type="transmembrane region" description="Helical" evidence="7">
    <location>
        <begin position="132"/>
        <end position="159"/>
    </location>
</feature>
<keyword evidence="5 7" id="KW-1133">Transmembrane helix</keyword>
<dbReference type="STRING" id="1293.SH09_01075"/>
<feature type="transmembrane region" description="Helical" evidence="7">
    <location>
        <begin position="353"/>
        <end position="377"/>
    </location>
</feature>
<evidence type="ECO:0000256" key="1">
    <source>
        <dbReference type="ARBA" id="ARBA00004651"/>
    </source>
</evidence>
<keyword evidence="6 7" id="KW-0472">Membrane</keyword>
<dbReference type="InterPro" id="IPR036259">
    <property type="entry name" value="MFS_trans_sf"/>
</dbReference>
<evidence type="ECO:0000256" key="5">
    <source>
        <dbReference type="ARBA" id="ARBA00022989"/>
    </source>
</evidence>
<dbReference type="InterPro" id="IPR011701">
    <property type="entry name" value="MFS"/>
</dbReference>
<feature type="transmembrane region" description="Helical" evidence="7">
    <location>
        <begin position="165"/>
        <end position="183"/>
    </location>
</feature>
<dbReference type="PROSITE" id="PS50850">
    <property type="entry name" value="MFS"/>
    <property type="match status" value="1"/>
</dbReference>
<sequence>MTFKKATVLALVSSALFLIVIDMTVLYTALPILTHDLHATATEKLWIVNAYALVVAGLLPGLGTLGDYVGHKRMFLTGLMIFGAASVLAASATSPEMLIIARVILAIGAAAMMPPTLSIIKRTFVDEQERAFALGVWSATTAAGAGLGPVIGGGLLAYFSWHSVFIINIPIVVIVLILSYLFVPNYPVQKTGRWDVISSIQIMVGLISVVYAIKEVTKQGPNFIIAGTTLVIGLIAITLFVMRQRKVQQPLINLKIFKNIHFTVGTLVAIVTAFTMMGFEYILSQRLQLVLDLTAFQAGLIVMTMAVASLVGAIGIGMILTKYGTIKLQWVTLMIAWVGIILFYWILDGSLVIQIITLMLVGLGLGGAMTLASTAIMTNTSDENSGMAASIEEVSFEFGGSLGIAVLGGLFSMFYSLSFNFKDSGIDLAKAKGSLDETLIQAEQQPESISKPLIAAGKLAFDQSFSIIMMIGSVIIGATIILLILLDYKNKRQTSVIE</sequence>
<protein>
    <submittedName>
        <fullName evidence="10">Antiseptic resistance protein</fullName>
    </submittedName>
    <submittedName>
        <fullName evidence="9">MFS transporter</fullName>
    </submittedName>
</protein>
<feature type="domain" description="Major facilitator superfamily (MFS) profile" evidence="8">
    <location>
        <begin position="8"/>
        <end position="489"/>
    </location>
</feature>
<feature type="transmembrane region" description="Helical" evidence="7">
    <location>
        <begin position="398"/>
        <end position="417"/>
    </location>
</feature>
<evidence type="ECO:0000256" key="7">
    <source>
        <dbReference type="SAM" id="Phobius"/>
    </source>
</evidence>
<dbReference type="GO" id="GO:0022857">
    <property type="term" value="F:transmembrane transporter activity"/>
    <property type="evidence" value="ECO:0007669"/>
    <property type="project" value="InterPro"/>
</dbReference>
<feature type="transmembrane region" description="Helical" evidence="7">
    <location>
        <begin position="219"/>
        <end position="241"/>
    </location>
</feature>
<name>A0A0D0SK28_STAGA</name>
<dbReference type="Pfam" id="PF07690">
    <property type="entry name" value="MFS_1"/>
    <property type="match status" value="1"/>
</dbReference>
<organism evidence="10 11">
    <name type="scientific">Staphylococcus gallinarum</name>
    <dbReference type="NCBI Taxonomy" id="1293"/>
    <lineage>
        <taxon>Bacteria</taxon>
        <taxon>Bacillati</taxon>
        <taxon>Bacillota</taxon>
        <taxon>Bacilli</taxon>
        <taxon>Bacillales</taxon>
        <taxon>Staphylococcaceae</taxon>
        <taxon>Staphylococcus</taxon>
    </lineage>
</organism>
<dbReference type="GO" id="GO:0005886">
    <property type="term" value="C:plasma membrane"/>
    <property type="evidence" value="ECO:0007669"/>
    <property type="project" value="UniProtKB-SubCell"/>
</dbReference>
<feature type="transmembrane region" description="Helical" evidence="7">
    <location>
        <begin position="7"/>
        <end position="33"/>
    </location>
</feature>
<feature type="transmembrane region" description="Helical" evidence="7">
    <location>
        <begin position="195"/>
        <end position="213"/>
    </location>
</feature>
<dbReference type="PANTHER" id="PTHR42718:SF47">
    <property type="entry name" value="METHYL VIOLOGEN RESISTANCE PROTEIN SMVA"/>
    <property type="match status" value="1"/>
</dbReference>
<evidence type="ECO:0000313" key="11">
    <source>
        <dbReference type="Proteomes" id="UP000255277"/>
    </source>
</evidence>
<evidence type="ECO:0000313" key="9">
    <source>
        <dbReference type="EMBL" id="GEQ06329.1"/>
    </source>
</evidence>
<reference evidence="9 12" key="2">
    <citation type="submission" date="2019-07" db="EMBL/GenBank/DDBJ databases">
        <title>Whole genome shotgun sequence of Staphylococcus gallinarum NBRC 109767.</title>
        <authorList>
            <person name="Hosoyama A."/>
            <person name="Uohara A."/>
            <person name="Ohji S."/>
            <person name="Ichikawa N."/>
        </authorList>
    </citation>
    <scope>NUCLEOTIDE SEQUENCE [LARGE SCALE GENOMIC DNA]</scope>
    <source>
        <strain evidence="9 12">NBRC 109767</strain>
    </source>
</reference>
<dbReference type="EMBL" id="BKAX01000006">
    <property type="protein sequence ID" value="GEQ06329.1"/>
    <property type="molecule type" value="Genomic_DNA"/>
</dbReference>
<dbReference type="Gene3D" id="1.20.1250.20">
    <property type="entry name" value="MFS general substrate transporter like domains"/>
    <property type="match status" value="1"/>
</dbReference>
<reference evidence="10 11" key="1">
    <citation type="submission" date="2018-06" db="EMBL/GenBank/DDBJ databases">
        <authorList>
            <consortium name="Pathogen Informatics"/>
            <person name="Doyle S."/>
        </authorList>
    </citation>
    <scope>NUCLEOTIDE SEQUENCE [LARGE SCALE GENOMIC DNA]</scope>
    <source>
        <strain evidence="10 11">NCTC12195</strain>
    </source>
</reference>
<feature type="transmembrane region" description="Helical" evidence="7">
    <location>
        <begin position="45"/>
        <end position="62"/>
    </location>
</feature>
<evidence type="ECO:0000256" key="2">
    <source>
        <dbReference type="ARBA" id="ARBA00022448"/>
    </source>
</evidence>
<dbReference type="CDD" id="cd17321">
    <property type="entry name" value="MFS_MMR_MDR_like"/>
    <property type="match status" value="1"/>
</dbReference>
<dbReference type="AlphaFoldDB" id="A0A0D0SK28"/>
<accession>A0A0D0SK28</accession>